<comment type="caution">
    <text evidence="2">The sequence shown here is derived from an EMBL/GenBank/DDBJ whole genome shotgun (WGS) entry which is preliminary data.</text>
</comment>
<reference evidence="2 3" key="1">
    <citation type="submission" date="2020-02" db="EMBL/GenBank/DDBJ databases">
        <authorList>
            <person name="Ma Q."/>
            <person name="Huang Y."/>
            <person name="Song X."/>
            <person name="Pei D."/>
        </authorList>
    </citation>
    <scope>NUCLEOTIDE SEQUENCE [LARGE SCALE GENOMIC DNA]</scope>
    <source>
        <strain evidence="2">Sxm20200214</strain>
        <tissue evidence="2">Leaf</tissue>
    </source>
</reference>
<protein>
    <submittedName>
        <fullName evidence="2">Uncharacterized protein</fullName>
    </submittedName>
</protein>
<dbReference type="AlphaFoldDB" id="A0A8X7TJR9"/>
<accession>A0A8X7TJR9</accession>
<sequence>MTLQPTEGFMTQLSEQISTLNERMGCVHKPDRRAEFKVELQQKLSNTAEHDTPSRSLQRLSSKLIRISFLVWTMALHNATLSSSSSQLAKDSPNNGRDIDPRTWTPSTQQKGHA</sequence>
<dbReference type="EMBL" id="JAAMPC010000166">
    <property type="protein sequence ID" value="KAG2243661.1"/>
    <property type="molecule type" value="Genomic_DNA"/>
</dbReference>
<evidence type="ECO:0000313" key="3">
    <source>
        <dbReference type="Proteomes" id="UP000886595"/>
    </source>
</evidence>
<gene>
    <name evidence="2" type="ORF">Bca52824_094488</name>
</gene>
<evidence type="ECO:0000256" key="1">
    <source>
        <dbReference type="SAM" id="MobiDB-lite"/>
    </source>
</evidence>
<feature type="compositionally biased region" description="Polar residues" evidence="1">
    <location>
        <begin position="104"/>
        <end position="114"/>
    </location>
</feature>
<proteinExistence type="predicted"/>
<evidence type="ECO:0000313" key="2">
    <source>
        <dbReference type="EMBL" id="KAG2243661.1"/>
    </source>
</evidence>
<organism evidence="2 3">
    <name type="scientific">Brassica carinata</name>
    <name type="common">Ethiopian mustard</name>
    <name type="synonym">Abyssinian cabbage</name>
    <dbReference type="NCBI Taxonomy" id="52824"/>
    <lineage>
        <taxon>Eukaryota</taxon>
        <taxon>Viridiplantae</taxon>
        <taxon>Streptophyta</taxon>
        <taxon>Embryophyta</taxon>
        <taxon>Tracheophyta</taxon>
        <taxon>Spermatophyta</taxon>
        <taxon>Magnoliopsida</taxon>
        <taxon>eudicotyledons</taxon>
        <taxon>Gunneridae</taxon>
        <taxon>Pentapetalae</taxon>
        <taxon>rosids</taxon>
        <taxon>malvids</taxon>
        <taxon>Brassicales</taxon>
        <taxon>Brassicaceae</taxon>
        <taxon>Brassiceae</taxon>
        <taxon>Brassica</taxon>
    </lineage>
</organism>
<keyword evidence="3" id="KW-1185">Reference proteome</keyword>
<dbReference type="Proteomes" id="UP000886595">
    <property type="component" value="Unassembled WGS sequence"/>
</dbReference>
<feature type="region of interest" description="Disordered" evidence="1">
    <location>
        <begin position="81"/>
        <end position="114"/>
    </location>
</feature>
<name>A0A8X7TJR9_BRACI</name>